<accession>A0A1I1TQ03</accession>
<dbReference type="Proteomes" id="UP000199599">
    <property type="component" value="Unassembled WGS sequence"/>
</dbReference>
<evidence type="ECO:0000313" key="1">
    <source>
        <dbReference type="EMBL" id="SFD60682.1"/>
    </source>
</evidence>
<gene>
    <name evidence="1" type="ORF">SAMN04487792_1557</name>
</gene>
<dbReference type="EMBL" id="FOMN01000011">
    <property type="protein sequence ID" value="SFD60682.1"/>
    <property type="molecule type" value="Genomic_DNA"/>
</dbReference>
<evidence type="ECO:0008006" key="3">
    <source>
        <dbReference type="Google" id="ProtNLM"/>
    </source>
</evidence>
<protein>
    <recommendedName>
        <fullName evidence="3">DUF3383 family protein</fullName>
    </recommendedName>
</protein>
<organism evidence="1 2">
    <name type="scientific">Lactobacillus bombicola</name>
    <dbReference type="NCBI Taxonomy" id="1505723"/>
    <lineage>
        <taxon>Bacteria</taxon>
        <taxon>Bacillati</taxon>
        <taxon>Bacillota</taxon>
        <taxon>Bacilli</taxon>
        <taxon>Lactobacillales</taxon>
        <taxon>Lactobacillaceae</taxon>
        <taxon>Lactobacillus</taxon>
    </lineage>
</organism>
<reference evidence="2" key="1">
    <citation type="submission" date="2016-10" db="EMBL/GenBank/DDBJ databases">
        <authorList>
            <person name="Varghese N."/>
            <person name="Submissions S."/>
        </authorList>
    </citation>
    <scope>NUCLEOTIDE SEQUENCE [LARGE SCALE GENOMIC DNA]</scope>
    <source>
        <strain evidence="2">R-53102</strain>
    </source>
</reference>
<proteinExistence type="predicted"/>
<dbReference type="STRING" id="1505723.SAMN04487792_1557"/>
<name>A0A1I1TQ03_9LACO</name>
<dbReference type="AlphaFoldDB" id="A0A1I1TQ03"/>
<dbReference type="Pfam" id="PF11863">
    <property type="entry name" value="DUF3383"/>
    <property type="match status" value="1"/>
</dbReference>
<dbReference type="InterPro" id="IPR021808">
    <property type="entry name" value="DUF3383"/>
</dbReference>
<sequence length="371" mass="40563">MADVITAPFDRVSDVNVVVNLQSPSPKIGFGNICILTVTPAAGSDGTGGGVPNVATDKDGLLLSKTDPESQAVYKEYGNFDAIALDYPETTDIYRKAASYFAQKNPSDRLAVLSYPAGKILPALKNFWFNNFYFAVFDKPNPDDEITASNIFEINKSKFLVTQSVKPTDYASWEGNDYTVNLVHPMNEAFDTAFLGRCASSLVGSINWKFKQLIGITPQELTASEKKAIDQHHGIVYVDIADVGETSAGWTSSGQYIDQLHGDIWIKAMIQYNVQKLLQNNDKIAYEQSGINLIQSVVNNTLEQAYQQGIILTNEATKHGDYSVTASSRNVQSLVDLSARRYGGIQFTYHRAGAIDSVTITGLIKSDTIAA</sequence>
<evidence type="ECO:0000313" key="2">
    <source>
        <dbReference type="Proteomes" id="UP000199599"/>
    </source>
</evidence>
<dbReference type="RefSeq" id="WP_090094021.1">
    <property type="nucleotide sequence ID" value="NZ_CBCRVU010000001.1"/>
</dbReference>